<dbReference type="STRING" id="1169540.A0A0G4G926"/>
<evidence type="ECO:0000256" key="5">
    <source>
        <dbReference type="SAM" id="MobiDB-lite"/>
    </source>
</evidence>
<proteinExistence type="predicted"/>
<dbReference type="Gene3D" id="1.20.120.350">
    <property type="entry name" value="Voltage-gated potassium channels. Chain C"/>
    <property type="match status" value="1"/>
</dbReference>
<dbReference type="PhylomeDB" id="A0A0G4G926"/>
<protein>
    <recommendedName>
        <fullName evidence="7">Ion transport domain-containing protein</fullName>
    </recommendedName>
</protein>
<evidence type="ECO:0000256" key="3">
    <source>
        <dbReference type="ARBA" id="ARBA00022989"/>
    </source>
</evidence>
<name>A0A0G4G926_VITBC</name>
<feature type="transmembrane region" description="Helical" evidence="6">
    <location>
        <begin position="1024"/>
        <end position="1046"/>
    </location>
</feature>
<dbReference type="InterPro" id="IPR027359">
    <property type="entry name" value="Volt_channel_dom_sf"/>
</dbReference>
<dbReference type="InterPro" id="IPR043203">
    <property type="entry name" value="VGCC_Ca_Na"/>
</dbReference>
<evidence type="ECO:0000259" key="7">
    <source>
        <dbReference type="Pfam" id="PF00520"/>
    </source>
</evidence>
<feature type="transmembrane region" description="Helical" evidence="6">
    <location>
        <begin position="804"/>
        <end position="824"/>
    </location>
</feature>
<evidence type="ECO:0000256" key="1">
    <source>
        <dbReference type="ARBA" id="ARBA00004141"/>
    </source>
</evidence>
<feature type="transmembrane region" description="Helical" evidence="6">
    <location>
        <begin position="961"/>
        <end position="985"/>
    </location>
</feature>
<dbReference type="SUPFAM" id="SSF81324">
    <property type="entry name" value="Voltage-gated potassium channels"/>
    <property type="match status" value="1"/>
</dbReference>
<dbReference type="PANTHER" id="PTHR10037:SF62">
    <property type="entry name" value="SODIUM CHANNEL PROTEIN 60E"/>
    <property type="match status" value="1"/>
</dbReference>
<evidence type="ECO:0000313" key="8">
    <source>
        <dbReference type="EMBL" id="CEM25073.1"/>
    </source>
</evidence>
<feature type="compositionally biased region" description="Basic and acidic residues" evidence="5">
    <location>
        <begin position="413"/>
        <end position="426"/>
    </location>
</feature>
<evidence type="ECO:0000256" key="4">
    <source>
        <dbReference type="ARBA" id="ARBA00023136"/>
    </source>
</evidence>
<feature type="domain" description="Ion transport" evidence="7">
    <location>
        <begin position="60"/>
        <end position="383"/>
    </location>
</feature>
<dbReference type="OrthoDB" id="445736at2759"/>
<accession>A0A0G4G926</accession>
<feature type="transmembrane region" description="Helical" evidence="6">
    <location>
        <begin position="199"/>
        <end position="223"/>
    </location>
</feature>
<dbReference type="GO" id="GO:0005248">
    <property type="term" value="F:voltage-gated sodium channel activity"/>
    <property type="evidence" value="ECO:0007669"/>
    <property type="project" value="TreeGrafter"/>
</dbReference>
<feature type="transmembrane region" description="Helical" evidence="6">
    <location>
        <begin position="98"/>
        <end position="120"/>
    </location>
</feature>
<dbReference type="AlphaFoldDB" id="A0A0G4G926"/>
<dbReference type="InParanoid" id="A0A0G4G926"/>
<dbReference type="PANTHER" id="PTHR10037">
    <property type="entry name" value="VOLTAGE-GATED CATION CHANNEL CALCIUM AND SODIUM"/>
    <property type="match status" value="1"/>
</dbReference>
<keyword evidence="3 6" id="KW-1133">Transmembrane helix</keyword>
<evidence type="ECO:0000256" key="6">
    <source>
        <dbReference type="SAM" id="Phobius"/>
    </source>
</evidence>
<dbReference type="Pfam" id="PF00520">
    <property type="entry name" value="Ion_trans"/>
    <property type="match status" value="1"/>
</dbReference>
<feature type="transmembrane region" description="Helical" evidence="6">
    <location>
        <begin position="349"/>
        <end position="374"/>
    </location>
</feature>
<feature type="region of interest" description="Disordered" evidence="5">
    <location>
        <begin position="412"/>
        <end position="476"/>
    </location>
</feature>
<comment type="subcellular location">
    <subcellularLocation>
        <location evidence="1">Membrane</location>
        <topology evidence="1">Multi-pass membrane protein</topology>
    </subcellularLocation>
</comment>
<feature type="transmembrane region" description="Helical" evidence="6">
    <location>
        <begin position="718"/>
        <end position="745"/>
    </location>
</feature>
<feature type="transmembrane region" description="Helical" evidence="6">
    <location>
        <begin position="889"/>
        <end position="908"/>
    </location>
</feature>
<dbReference type="GO" id="GO:0001518">
    <property type="term" value="C:voltage-gated sodium channel complex"/>
    <property type="evidence" value="ECO:0007669"/>
    <property type="project" value="TreeGrafter"/>
</dbReference>
<gene>
    <name evidence="8" type="ORF">Vbra_3261</name>
</gene>
<dbReference type="InterPro" id="IPR005821">
    <property type="entry name" value="Ion_trans_dom"/>
</dbReference>
<feature type="transmembrane region" description="Helical" evidence="6">
    <location>
        <begin position="58"/>
        <end position="77"/>
    </location>
</feature>
<keyword evidence="9" id="KW-1185">Reference proteome</keyword>
<reference evidence="8 9" key="1">
    <citation type="submission" date="2014-11" db="EMBL/GenBank/DDBJ databases">
        <authorList>
            <person name="Zhu J."/>
            <person name="Qi W."/>
            <person name="Song R."/>
        </authorList>
    </citation>
    <scope>NUCLEOTIDE SEQUENCE [LARGE SCALE GENOMIC DNA]</scope>
</reference>
<feature type="transmembrane region" description="Helical" evidence="6">
    <location>
        <begin position="126"/>
        <end position="150"/>
    </location>
</feature>
<feature type="region of interest" description="Disordered" evidence="5">
    <location>
        <begin position="641"/>
        <end position="664"/>
    </location>
</feature>
<keyword evidence="4 6" id="KW-0472">Membrane</keyword>
<evidence type="ECO:0000313" key="9">
    <source>
        <dbReference type="Proteomes" id="UP000041254"/>
    </source>
</evidence>
<feature type="transmembrane region" description="Helical" evidence="6">
    <location>
        <begin position="997"/>
        <end position="1018"/>
    </location>
</feature>
<dbReference type="VEuPathDB" id="CryptoDB:Vbra_3261"/>
<dbReference type="EMBL" id="CDMY01000592">
    <property type="protein sequence ID" value="CEM25073.1"/>
    <property type="molecule type" value="Genomic_DNA"/>
</dbReference>
<feature type="transmembrane region" description="Helical" evidence="6">
    <location>
        <begin position="757"/>
        <end position="784"/>
    </location>
</feature>
<dbReference type="Gene3D" id="1.10.287.70">
    <property type="match status" value="1"/>
</dbReference>
<evidence type="ECO:0000256" key="2">
    <source>
        <dbReference type="ARBA" id="ARBA00022692"/>
    </source>
</evidence>
<organism evidence="8 9">
    <name type="scientific">Vitrella brassicaformis (strain CCMP3155)</name>
    <dbReference type="NCBI Taxonomy" id="1169540"/>
    <lineage>
        <taxon>Eukaryota</taxon>
        <taxon>Sar</taxon>
        <taxon>Alveolata</taxon>
        <taxon>Colpodellida</taxon>
        <taxon>Vitrellaceae</taxon>
        <taxon>Vitrella</taxon>
    </lineage>
</organism>
<keyword evidence="2 6" id="KW-0812">Transmembrane</keyword>
<sequence length="1062" mass="119225">MDVSTKRAAESFEYQLEAEGDGEGGARLSGVSTIVSTSVSTPAVDGRNRLGDAIAKSWQFELCVWIVIVLNCIAVWIETSFSHRDQTVNKWPWIGIQFACLLFFVAELIFKMVALSWRFFKDVYNWIDLMIVVMTILPWYISMWMPALGWTSNAEMAWRKLSILRIIRGLRISRAFRYHPVFREFWMLTGGITYSLKTLVWSVIITAIMLFVYGTFVTTMIGFSSDFQPEQDPSTNQIAEQCRNLTSNLTDADAAELQDRFGIIIPLLQQQCEAFVEKGRRALMGLDGLWPSPRLLSDEDGEPFITNEEKEEVQSQFGTVVRSMRTLFQIMTLDDWTDATEVVVKQQPWMWLCFVGFICISVFAPSNLITAVLVESATQMSREDEKRREFENHREIWKLRCMLIRVMNAGVRPDSENGSGDRRNERTAMAQRGTIGSLTTAAEEEEAKASTSDPKDPSPTHGRTNGMAGGAPSPKGVRGIFFKSLTSLVDRSCNTPKGKRRMSCSDVYQDVQLSEMNDSFTKSRLAEVMGKAELKRLMKMYECEPNDLLYECEPNDLLGLCDQLTVDFETRDPTGRRKEGEIKMDDFIFGVQRLKGGAKSKDLLHVLTRLSMIERNQEHIMRNQGHIMKVLNAVRQGQLARPSESSEHQSGAQGDGDGGARLSDVSTTVSTSVPAQAVDGRAALGDGDAWAEERSLWGFLVLRIGCVTLWLTDYPLRHFLLIIGLVVTYALWWWWGCFSVLLVILGYEGSLFVDDPLLAIVIFAPPPLMLLVGLGSLCAPPFWFTLSWVCTASMPRDLRFGLRFGALAWLAGAILLQFTLFIVISEPRLIRASTSPTGGRETDVDYNRLSCCGHRAGWRPSPTAERIAKARQTEPFLYRSVTKRWLKRMYFLTFVRLSKLLAVGGMAVDLITDLAVGVEFTSGIPISSLAESICGFPDAPWSDADEECMTTAKSRLEREYLGYQAVGFIILHLSLADVVSLFVHYGIRGCPSLCQHFCIAAFALLEVPILVLTIVWAPEAVNPILFIVSAFFTLVTVLSRVGSFAWRIYERLKGRDDPEPCS</sequence>
<dbReference type="Proteomes" id="UP000041254">
    <property type="component" value="Unassembled WGS sequence"/>
</dbReference>